<accession>A0A8T4IE26</accession>
<organism evidence="2 3">
    <name type="scientific">Stakelama marina</name>
    <dbReference type="NCBI Taxonomy" id="2826939"/>
    <lineage>
        <taxon>Bacteria</taxon>
        <taxon>Pseudomonadati</taxon>
        <taxon>Pseudomonadota</taxon>
        <taxon>Alphaproteobacteria</taxon>
        <taxon>Sphingomonadales</taxon>
        <taxon>Sphingomonadaceae</taxon>
        <taxon>Stakelama</taxon>
    </lineage>
</organism>
<feature type="domain" description="Methyltransferase type 11" evidence="1">
    <location>
        <begin position="66"/>
        <end position="137"/>
    </location>
</feature>
<protein>
    <submittedName>
        <fullName evidence="2">Class I SAM-dependent methyltransferase</fullName>
    </submittedName>
</protein>
<dbReference type="Proteomes" id="UP000676996">
    <property type="component" value="Unassembled WGS sequence"/>
</dbReference>
<dbReference type="InterPro" id="IPR013216">
    <property type="entry name" value="Methyltransf_11"/>
</dbReference>
<dbReference type="CDD" id="cd02440">
    <property type="entry name" value="AdoMet_MTases"/>
    <property type="match status" value="1"/>
</dbReference>
<dbReference type="EMBL" id="JAGRQC010000001">
    <property type="protein sequence ID" value="MBR0552104.1"/>
    <property type="molecule type" value="Genomic_DNA"/>
</dbReference>
<dbReference type="RefSeq" id="WP_284053353.1">
    <property type="nucleotide sequence ID" value="NZ_JAGRQC010000001.1"/>
</dbReference>
<gene>
    <name evidence="2" type="ORF">J7S20_06275</name>
</gene>
<dbReference type="Pfam" id="PF08241">
    <property type="entry name" value="Methyltransf_11"/>
    <property type="match status" value="1"/>
</dbReference>
<dbReference type="AlphaFoldDB" id="A0A8T4IE26"/>
<evidence type="ECO:0000259" key="1">
    <source>
        <dbReference type="Pfam" id="PF08241"/>
    </source>
</evidence>
<keyword evidence="2" id="KW-0489">Methyltransferase</keyword>
<dbReference type="GO" id="GO:0032259">
    <property type="term" value="P:methylation"/>
    <property type="evidence" value="ECO:0007669"/>
    <property type="project" value="UniProtKB-KW"/>
</dbReference>
<keyword evidence="2" id="KW-0808">Transferase</keyword>
<evidence type="ECO:0000313" key="2">
    <source>
        <dbReference type="EMBL" id="MBR0552104.1"/>
    </source>
</evidence>
<comment type="caution">
    <text evidence="2">The sequence shown here is derived from an EMBL/GenBank/DDBJ whole genome shotgun (WGS) entry which is preliminary data.</text>
</comment>
<sequence length="244" mass="27213">MNRVLAPIYPEVGAGGFTKFDGTVEFYARINALLEPGMEVVDLGAGRGCQFEDEVRYRRDLITIQGKVEKVIGLDVDPAVMKNQHVDERLTYDGGKMPLADGSADLIFCDWVLEHIENPGVFSSEIGRVLKSGGWFCARTPAKHSLIATASRVVPNRQHSSTLEKIQDGSRKAEDVFPAFYRLNTIGAVRAHFPAKKWENYSYTYSSEPSYHFGKTYVARLIAAVQYLKSPFGGESLLVFVRKL</sequence>
<reference evidence="2" key="1">
    <citation type="submission" date="2021-04" db="EMBL/GenBank/DDBJ databases">
        <title>Ouciella asimina sp. nov., isolated from the surface seawater in the hydrothermal field of Okinawa Trough.</title>
        <authorList>
            <person name="Shuang W."/>
        </authorList>
    </citation>
    <scope>NUCLEOTIDE SEQUENCE</scope>
    <source>
        <strain evidence="2">LXI357</strain>
    </source>
</reference>
<dbReference type="InterPro" id="IPR029063">
    <property type="entry name" value="SAM-dependent_MTases_sf"/>
</dbReference>
<dbReference type="Gene3D" id="3.40.50.150">
    <property type="entry name" value="Vaccinia Virus protein VP39"/>
    <property type="match status" value="1"/>
</dbReference>
<evidence type="ECO:0000313" key="3">
    <source>
        <dbReference type="Proteomes" id="UP000676996"/>
    </source>
</evidence>
<name>A0A8T4IE26_9SPHN</name>
<proteinExistence type="predicted"/>
<keyword evidence="3" id="KW-1185">Reference proteome</keyword>
<dbReference type="SUPFAM" id="SSF53335">
    <property type="entry name" value="S-adenosyl-L-methionine-dependent methyltransferases"/>
    <property type="match status" value="1"/>
</dbReference>
<dbReference type="GO" id="GO:0008757">
    <property type="term" value="F:S-adenosylmethionine-dependent methyltransferase activity"/>
    <property type="evidence" value="ECO:0007669"/>
    <property type="project" value="InterPro"/>
</dbReference>